<reference evidence="2 3" key="1">
    <citation type="submission" date="2024-11" db="EMBL/GenBank/DDBJ databases">
        <title>Chromosome-level genome assembly of Eucalyptus globulus Labill. provides insights into its genome evolution.</title>
        <authorList>
            <person name="Li X."/>
        </authorList>
    </citation>
    <scope>NUCLEOTIDE SEQUENCE [LARGE SCALE GENOMIC DNA]</scope>
    <source>
        <strain evidence="2">CL2024</strain>
        <tissue evidence="2">Fresh tender leaves</tissue>
    </source>
</reference>
<name>A0ABD3JKF2_EUCGL</name>
<evidence type="ECO:0000259" key="1">
    <source>
        <dbReference type="PROSITE" id="PS51934"/>
    </source>
</evidence>
<sequence>MVGGIINMFFVISMRLPWKVIQQEELIPGDHVYTYRRYGLYTHHGIYVGAGRVIHFTRTGVNETSLDSFRQEGEDLRSLHSYGYGQPLLEYWLVRWGAHPTLPNAKSPKQVVNKAWELYGSDNFGEYDLINNNCEHFATFCRTGVRASAQTALFSVGQHKTKEVKEWTTNLLHKIKLK</sequence>
<accession>A0ABD3JKF2</accession>
<proteinExistence type="predicted"/>
<evidence type="ECO:0000313" key="2">
    <source>
        <dbReference type="EMBL" id="KAL3728045.1"/>
    </source>
</evidence>
<organism evidence="2 3">
    <name type="scientific">Eucalyptus globulus</name>
    <name type="common">Tasmanian blue gum</name>
    <dbReference type="NCBI Taxonomy" id="34317"/>
    <lineage>
        <taxon>Eukaryota</taxon>
        <taxon>Viridiplantae</taxon>
        <taxon>Streptophyta</taxon>
        <taxon>Embryophyta</taxon>
        <taxon>Tracheophyta</taxon>
        <taxon>Spermatophyta</taxon>
        <taxon>Magnoliopsida</taxon>
        <taxon>eudicotyledons</taxon>
        <taxon>Gunneridae</taxon>
        <taxon>Pentapetalae</taxon>
        <taxon>rosids</taxon>
        <taxon>malvids</taxon>
        <taxon>Myrtales</taxon>
        <taxon>Myrtaceae</taxon>
        <taxon>Myrtoideae</taxon>
        <taxon>Eucalypteae</taxon>
        <taxon>Eucalyptus</taxon>
    </lineage>
</organism>
<dbReference type="Proteomes" id="UP001634007">
    <property type="component" value="Unassembled WGS sequence"/>
</dbReference>
<comment type="caution">
    <text evidence="2">The sequence shown here is derived from an EMBL/GenBank/DDBJ whole genome shotgun (WGS) entry which is preliminary data.</text>
</comment>
<dbReference type="AlphaFoldDB" id="A0ABD3JKF2"/>
<dbReference type="PROSITE" id="PS51934">
    <property type="entry name" value="LRAT"/>
    <property type="match status" value="1"/>
</dbReference>
<dbReference type="InterPro" id="IPR038765">
    <property type="entry name" value="Papain-like_cys_pep_sf"/>
</dbReference>
<dbReference type="Pfam" id="PF04970">
    <property type="entry name" value="LRAT"/>
    <property type="match status" value="1"/>
</dbReference>
<dbReference type="EMBL" id="JBJKBG010000008">
    <property type="protein sequence ID" value="KAL3728045.1"/>
    <property type="molecule type" value="Genomic_DNA"/>
</dbReference>
<dbReference type="Gene3D" id="3.90.1720.10">
    <property type="entry name" value="endopeptidase domain like (from Nostoc punctiforme)"/>
    <property type="match status" value="1"/>
</dbReference>
<evidence type="ECO:0000313" key="3">
    <source>
        <dbReference type="Proteomes" id="UP001634007"/>
    </source>
</evidence>
<dbReference type="InterPro" id="IPR007053">
    <property type="entry name" value="LRAT_dom"/>
</dbReference>
<dbReference type="PANTHER" id="PTHR46137">
    <property type="entry name" value="OS05G0310600 PROTEIN"/>
    <property type="match status" value="1"/>
</dbReference>
<dbReference type="PANTHER" id="PTHR46137:SF14">
    <property type="entry name" value="LRAT DOMAIN-CONTAINING PROTEIN"/>
    <property type="match status" value="1"/>
</dbReference>
<protein>
    <recommendedName>
        <fullName evidence="1">LRAT domain-containing protein</fullName>
    </recommendedName>
</protein>
<keyword evidence="3" id="KW-1185">Reference proteome</keyword>
<dbReference type="SUPFAM" id="SSF54001">
    <property type="entry name" value="Cysteine proteinases"/>
    <property type="match status" value="1"/>
</dbReference>
<feature type="domain" description="LRAT" evidence="1">
    <location>
        <begin position="33"/>
        <end position="150"/>
    </location>
</feature>
<gene>
    <name evidence="2" type="ORF">ACJRO7_032747</name>
</gene>